<evidence type="ECO:0000313" key="2">
    <source>
        <dbReference type="Proteomes" id="UP000010478"/>
    </source>
</evidence>
<geneLocation type="plasmid" evidence="1 2">
    <name>pOSC7112.04</name>
</geneLocation>
<dbReference type="KEGG" id="oni:Osc7112_6906"/>
<dbReference type="RefSeq" id="WP_015211858.1">
    <property type="nucleotide sequence ID" value="NC_019764.1"/>
</dbReference>
<name>K9VUY2_9CYAN</name>
<gene>
    <name evidence="1" type="ORF">Osc7112_6906</name>
</gene>
<keyword evidence="1" id="KW-0614">Plasmid</keyword>
<keyword evidence="2" id="KW-1185">Reference proteome</keyword>
<dbReference type="EMBL" id="CP003618">
    <property type="protein sequence ID" value="AFZ10985.1"/>
    <property type="molecule type" value="Genomic_DNA"/>
</dbReference>
<sequence>MKAILLLSVLLAVTIKISGCQGKPGDFSNLIRGENVITRLPTILNQSDIESNFPRPPYGSGDDDEIDKKIEARTRGKQVRVIGKYTQIDARQRPVPPPVYRGIVVIILADRTAVFLHAMWHPEAIRSAQEIARYDKKQVVVVGKMVPRTPEPPEVQAMIVAPCMLTIDSIELAS</sequence>
<reference evidence="1 2" key="1">
    <citation type="submission" date="2012-05" db="EMBL/GenBank/DDBJ databases">
        <title>Finished plasmid 4 of genome of Oscillatoria sp. PCC 7112.</title>
        <authorList>
            <consortium name="US DOE Joint Genome Institute"/>
            <person name="Gugger M."/>
            <person name="Coursin T."/>
            <person name="Rippka R."/>
            <person name="Tandeau De Marsac N."/>
            <person name="Huntemann M."/>
            <person name="Wei C.-L."/>
            <person name="Han J."/>
            <person name="Detter J.C."/>
            <person name="Han C."/>
            <person name="Tapia R."/>
            <person name="Davenport K."/>
            <person name="Daligault H."/>
            <person name="Erkkila T."/>
            <person name="Gu W."/>
            <person name="Munk A.C.C."/>
            <person name="Teshima H."/>
            <person name="Xu Y."/>
            <person name="Chain P."/>
            <person name="Chen A."/>
            <person name="Krypides N."/>
            <person name="Mavromatis K."/>
            <person name="Markowitz V."/>
            <person name="Szeto E."/>
            <person name="Ivanova N."/>
            <person name="Mikhailova N."/>
            <person name="Ovchinnikova G."/>
            <person name="Pagani I."/>
            <person name="Pati A."/>
            <person name="Goodwin L."/>
            <person name="Peters L."/>
            <person name="Pitluck S."/>
            <person name="Woyke T."/>
            <person name="Kerfeld C."/>
        </authorList>
    </citation>
    <scope>NUCLEOTIDE SEQUENCE [LARGE SCALE GENOMIC DNA]</scope>
    <source>
        <strain evidence="1 2">PCC 7112</strain>
        <plasmid evidence="1 2">pOSC7112.04</plasmid>
    </source>
</reference>
<accession>K9VUY2</accession>
<organism evidence="1 2">
    <name type="scientific">Phormidium nigroviride PCC 7112</name>
    <dbReference type="NCBI Taxonomy" id="179408"/>
    <lineage>
        <taxon>Bacteria</taxon>
        <taxon>Bacillati</taxon>
        <taxon>Cyanobacteriota</taxon>
        <taxon>Cyanophyceae</taxon>
        <taxon>Oscillatoriophycideae</taxon>
        <taxon>Oscillatoriales</taxon>
        <taxon>Oscillatoriaceae</taxon>
        <taxon>Phormidium</taxon>
    </lineage>
</organism>
<protein>
    <submittedName>
        <fullName evidence="1">Uncharacterized protein</fullName>
    </submittedName>
</protein>
<dbReference type="eggNOG" id="ENOG50333CC">
    <property type="taxonomic scope" value="Bacteria"/>
</dbReference>
<dbReference type="AlphaFoldDB" id="K9VUY2"/>
<dbReference type="HOGENOM" id="CLU_131493_0_0_3"/>
<dbReference type="Proteomes" id="UP000010478">
    <property type="component" value="Plasmid pOSC7112.04"/>
</dbReference>
<evidence type="ECO:0000313" key="1">
    <source>
        <dbReference type="EMBL" id="AFZ10985.1"/>
    </source>
</evidence>
<proteinExistence type="predicted"/>